<dbReference type="EMBL" id="JARAKH010000017">
    <property type="protein sequence ID" value="KAK8395782.1"/>
    <property type="molecule type" value="Genomic_DNA"/>
</dbReference>
<name>A0AAW0UAP6_SCYPA</name>
<keyword evidence="2" id="KW-1185">Reference proteome</keyword>
<evidence type="ECO:0000313" key="2">
    <source>
        <dbReference type="Proteomes" id="UP001487740"/>
    </source>
</evidence>
<organism evidence="1 2">
    <name type="scientific">Scylla paramamosain</name>
    <name type="common">Mud crab</name>
    <dbReference type="NCBI Taxonomy" id="85552"/>
    <lineage>
        <taxon>Eukaryota</taxon>
        <taxon>Metazoa</taxon>
        <taxon>Ecdysozoa</taxon>
        <taxon>Arthropoda</taxon>
        <taxon>Crustacea</taxon>
        <taxon>Multicrustacea</taxon>
        <taxon>Malacostraca</taxon>
        <taxon>Eumalacostraca</taxon>
        <taxon>Eucarida</taxon>
        <taxon>Decapoda</taxon>
        <taxon>Pleocyemata</taxon>
        <taxon>Brachyura</taxon>
        <taxon>Eubrachyura</taxon>
        <taxon>Portunoidea</taxon>
        <taxon>Portunidae</taxon>
        <taxon>Portuninae</taxon>
        <taxon>Scylla</taxon>
    </lineage>
</organism>
<sequence>MTLWRIYKRNPTRWNKDRHKDAAAHIEATQAWAREQWVENKKRKLRGGHIDSKRKRLSTTTNDAIGRKDAQLSYFSLLKALEVIVSEGESQLPPLPPSPQ</sequence>
<comment type="caution">
    <text evidence="1">The sequence shown here is derived from an EMBL/GenBank/DDBJ whole genome shotgun (WGS) entry which is preliminary data.</text>
</comment>
<proteinExistence type="predicted"/>
<dbReference type="Proteomes" id="UP001487740">
    <property type="component" value="Unassembled WGS sequence"/>
</dbReference>
<gene>
    <name evidence="1" type="ORF">O3P69_005704</name>
</gene>
<dbReference type="AlphaFoldDB" id="A0AAW0UAP6"/>
<reference evidence="1 2" key="1">
    <citation type="submission" date="2023-03" db="EMBL/GenBank/DDBJ databases">
        <title>High-quality genome of Scylla paramamosain provides insights in environmental adaptation.</title>
        <authorList>
            <person name="Zhang L."/>
        </authorList>
    </citation>
    <scope>NUCLEOTIDE SEQUENCE [LARGE SCALE GENOMIC DNA]</scope>
    <source>
        <strain evidence="1">LZ_2023a</strain>
        <tissue evidence="1">Muscle</tissue>
    </source>
</reference>
<evidence type="ECO:0000313" key="1">
    <source>
        <dbReference type="EMBL" id="KAK8395782.1"/>
    </source>
</evidence>
<accession>A0AAW0UAP6</accession>
<protein>
    <submittedName>
        <fullName evidence="1">Uncharacterized protein</fullName>
    </submittedName>
</protein>